<sequence>MDINNFNMDNFFSPYTFNANLGDESGNPEDEERRQYFLRIDLEIVNIELFGTCLSVMSSLYYLKASLIGKEIVLSALNGIDSGLDATPYVNVGETLGLMVNFIFAYSAFKRYEEKSEQDPEHQDPYRRIAMSYIPTILAYLVRVNARRELISTLPNI</sequence>
<evidence type="ECO:0000313" key="1">
    <source>
        <dbReference type="EMBL" id="MBY0755314.1"/>
    </source>
</evidence>
<accession>A0ABS7KX65</accession>
<reference evidence="1 2" key="1">
    <citation type="journal article" date="2021" name="Cell Host Microbe">
        <title>in vivo commensal control of Clostridioides difficile virulence.</title>
        <authorList>
            <person name="Girinathan B.P."/>
            <person name="Dibenedetto N."/>
            <person name="Worley J.N."/>
            <person name="Peltier J."/>
            <person name="Arrieta-Ortiz M.L."/>
            <person name="Rupa Christinal Immanuel S."/>
            <person name="Lavin R."/>
            <person name="Delaney M.L."/>
            <person name="Cummins C."/>
            <person name="Hoffmann M."/>
            <person name="Luo Y."/>
            <person name="Gonzalez-Escalona N."/>
            <person name="Allard M."/>
            <person name="Onderdonk A.B."/>
            <person name="Gerber G.K."/>
            <person name="Sonenshein A.L."/>
            <person name="Baliga N."/>
            <person name="Dupuy B."/>
            <person name="Bry L."/>
        </authorList>
    </citation>
    <scope>NUCLEOTIDE SEQUENCE [LARGE SCALE GENOMIC DNA]</scope>
    <source>
        <strain evidence="1 2">DSM 599</strain>
    </source>
</reference>
<dbReference type="EMBL" id="JAIKTU010000005">
    <property type="protein sequence ID" value="MBY0755314.1"/>
    <property type="molecule type" value="Genomic_DNA"/>
</dbReference>
<gene>
    <name evidence="1" type="ORF">K5V21_07575</name>
</gene>
<proteinExistence type="predicted"/>
<comment type="caution">
    <text evidence="1">The sequence shown here is derived from an EMBL/GenBank/DDBJ whole genome shotgun (WGS) entry which is preliminary data.</text>
</comment>
<organism evidence="1 2">
    <name type="scientific">Clostridium sardiniense</name>
    <name type="common">Clostridium absonum</name>
    <dbReference type="NCBI Taxonomy" id="29369"/>
    <lineage>
        <taxon>Bacteria</taxon>
        <taxon>Bacillati</taxon>
        <taxon>Bacillota</taxon>
        <taxon>Clostridia</taxon>
        <taxon>Eubacteriales</taxon>
        <taxon>Clostridiaceae</taxon>
        <taxon>Clostridium</taxon>
    </lineage>
</organism>
<dbReference type="RefSeq" id="WP_221860490.1">
    <property type="nucleotide sequence ID" value="NZ_JAIKTU010000005.1"/>
</dbReference>
<name>A0ABS7KX65_CLOSR</name>
<evidence type="ECO:0000313" key="2">
    <source>
        <dbReference type="Proteomes" id="UP001299068"/>
    </source>
</evidence>
<dbReference type="Proteomes" id="UP001299068">
    <property type="component" value="Unassembled WGS sequence"/>
</dbReference>
<keyword evidence="2" id="KW-1185">Reference proteome</keyword>
<protein>
    <submittedName>
        <fullName evidence="1">Uncharacterized protein</fullName>
    </submittedName>
</protein>